<dbReference type="SUPFAM" id="SSF55961">
    <property type="entry name" value="Bet v1-like"/>
    <property type="match status" value="1"/>
</dbReference>
<dbReference type="EMBL" id="UESZ01000001">
    <property type="protein sequence ID" value="SSA36256.1"/>
    <property type="molecule type" value="Genomic_DNA"/>
</dbReference>
<keyword evidence="2" id="KW-1185">Reference proteome</keyword>
<proteinExistence type="predicted"/>
<evidence type="ECO:0000313" key="1">
    <source>
        <dbReference type="EMBL" id="SSA36256.1"/>
    </source>
</evidence>
<evidence type="ECO:0000313" key="2">
    <source>
        <dbReference type="Proteomes" id="UP000250028"/>
    </source>
</evidence>
<dbReference type="RefSeq" id="WP_170119923.1">
    <property type="nucleotide sequence ID" value="NZ_QGDN01000001.1"/>
</dbReference>
<accession>A0A2Y8ZXK0</accession>
<dbReference type="Proteomes" id="UP000250028">
    <property type="component" value="Unassembled WGS sequence"/>
</dbReference>
<organism evidence="1 2">
    <name type="scientific">Branchiibius hedensis</name>
    <dbReference type="NCBI Taxonomy" id="672460"/>
    <lineage>
        <taxon>Bacteria</taxon>
        <taxon>Bacillati</taxon>
        <taxon>Actinomycetota</taxon>
        <taxon>Actinomycetes</taxon>
        <taxon>Micrococcales</taxon>
        <taxon>Dermacoccaceae</taxon>
        <taxon>Branchiibius</taxon>
    </lineage>
</organism>
<sequence length="128" mass="14053">MVQRSVAARGRLTVEDCWQRYADLDQWQTWSPQIREVRASSRRLVEGLRGTVVGPVGIQVAFEVLAVDTAARQWKWRVNMGGAKVTMTHLLGTDGDRSVATLIADGPAIVVLPYLPVAALALSRLTRG</sequence>
<name>A0A2Y8ZXK0_9MICO</name>
<dbReference type="Gene3D" id="3.30.530.20">
    <property type="match status" value="1"/>
</dbReference>
<gene>
    <name evidence="1" type="ORF">SAMN04489750_3645</name>
</gene>
<dbReference type="Pfam" id="PF10604">
    <property type="entry name" value="Polyketide_cyc2"/>
    <property type="match status" value="1"/>
</dbReference>
<reference evidence="2" key="1">
    <citation type="submission" date="2016-10" db="EMBL/GenBank/DDBJ databases">
        <authorList>
            <person name="Varghese N."/>
            <person name="Submissions S."/>
        </authorList>
    </citation>
    <scope>NUCLEOTIDE SEQUENCE [LARGE SCALE GENOMIC DNA]</scope>
    <source>
        <strain evidence="2">DSM 22951</strain>
    </source>
</reference>
<dbReference type="AlphaFoldDB" id="A0A2Y8ZXK0"/>
<dbReference type="InterPro" id="IPR023393">
    <property type="entry name" value="START-like_dom_sf"/>
</dbReference>
<dbReference type="InterPro" id="IPR019587">
    <property type="entry name" value="Polyketide_cyclase/dehydratase"/>
</dbReference>
<protein>
    <submittedName>
        <fullName evidence="1">Polyketide cyclase / dehydrase and lipid transport</fullName>
    </submittedName>
</protein>